<evidence type="ECO:0000313" key="3">
    <source>
        <dbReference type="Proteomes" id="UP000070133"/>
    </source>
</evidence>
<protein>
    <submittedName>
        <fullName evidence="2">Uncharacterized protein</fullName>
    </submittedName>
</protein>
<organism evidence="2 3">
    <name type="scientific">Pseudocercospora eumusae</name>
    <dbReference type="NCBI Taxonomy" id="321146"/>
    <lineage>
        <taxon>Eukaryota</taxon>
        <taxon>Fungi</taxon>
        <taxon>Dikarya</taxon>
        <taxon>Ascomycota</taxon>
        <taxon>Pezizomycotina</taxon>
        <taxon>Dothideomycetes</taxon>
        <taxon>Dothideomycetidae</taxon>
        <taxon>Mycosphaerellales</taxon>
        <taxon>Mycosphaerellaceae</taxon>
        <taxon>Pseudocercospora</taxon>
    </lineage>
</organism>
<dbReference type="Proteomes" id="UP000070133">
    <property type="component" value="Unassembled WGS sequence"/>
</dbReference>
<dbReference type="EMBL" id="LFZN01000076">
    <property type="protein sequence ID" value="KXT00300.1"/>
    <property type="molecule type" value="Genomic_DNA"/>
</dbReference>
<name>A0A139HCW5_9PEZI</name>
<comment type="caution">
    <text evidence="2">The sequence shown here is derived from an EMBL/GenBank/DDBJ whole genome shotgun (WGS) entry which is preliminary data.</text>
</comment>
<feature type="region of interest" description="Disordered" evidence="1">
    <location>
        <begin position="54"/>
        <end position="81"/>
    </location>
</feature>
<reference evidence="2 3" key="1">
    <citation type="submission" date="2015-07" db="EMBL/GenBank/DDBJ databases">
        <title>Comparative genomics of the Sigatoka disease complex on banana suggests a link between parallel evolutionary changes in Pseudocercospora fijiensis and Pseudocercospora eumusae and increased virulence on the banana host.</title>
        <authorList>
            <person name="Chang T.-C."/>
            <person name="Salvucci A."/>
            <person name="Crous P.W."/>
            <person name="Stergiopoulos I."/>
        </authorList>
    </citation>
    <scope>NUCLEOTIDE SEQUENCE [LARGE SCALE GENOMIC DNA]</scope>
    <source>
        <strain evidence="2 3">CBS 114824</strain>
    </source>
</reference>
<evidence type="ECO:0000313" key="2">
    <source>
        <dbReference type="EMBL" id="KXT00300.1"/>
    </source>
</evidence>
<gene>
    <name evidence="2" type="ORF">AC578_6456</name>
</gene>
<proteinExistence type="predicted"/>
<evidence type="ECO:0000256" key="1">
    <source>
        <dbReference type="SAM" id="MobiDB-lite"/>
    </source>
</evidence>
<dbReference type="AlphaFoldDB" id="A0A139HCW5"/>
<keyword evidence="3" id="KW-1185">Reference proteome</keyword>
<sequence>MAMQRRDPQNNGAPGPNWSHLDKNSGCPHKCCGTNDNKGCSACCNYDPNDPSRIHTPKTSNEHIDPQGKLKPAPCMKTHSC</sequence>
<accession>A0A139HCW5</accession>